<evidence type="ECO:0000313" key="1">
    <source>
        <dbReference type="EMBL" id="CAH0516278.1"/>
    </source>
</evidence>
<name>A0ABN8CYM6_9STRA</name>
<organism evidence="1 2">
    <name type="scientific">Peronospora belbahrii</name>
    <dbReference type="NCBI Taxonomy" id="622444"/>
    <lineage>
        <taxon>Eukaryota</taxon>
        <taxon>Sar</taxon>
        <taxon>Stramenopiles</taxon>
        <taxon>Oomycota</taxon>
        <taxon>Peronosporomycetes</taxon>
        <taxon>Peronosporales</taxon>
        <taxon>Peronosporaceae</taxon>
        <taxon>Peronospora</taxon>
    </lineage>
</organism>
<gene>
    <name evidence="1" type="ORF">PBS001_LOCUS2956</name>
</gene>
<comment type="caution">
    <text evidence="1">The sequence shown here is derived from an EMBL/GenBank/DDBJ whole genome shotgun (WGS) entry which is preliminary data.</text>
</comment>
<sequence>MSIAFSTRPGPSLSVGYISRFVENPTVQHGGPLKRHLPLQAVGILFSRPLQSNVIRDDEIRDTDWASAQILERASQATHYIWPEDRWLGFHDGRQCVAKADYVASCKAYTDGRALAIVEVLPKTNVDFLLGVDNQAAISLDTKLTYNRKARHIELRFHNVCEQVTRKAVHVQKNDDHVNPADLLTKPLGCLRLIMIKHRTVESTRRAELRQLYQENKSEETTSIRTQRCNLCSECTHGGIVEVTALHMRYLRIEA</sequence>
<keyword evidence="2" id="KW-1185">Reference proteome</keyword>
<dbReference type="Proteomes" id="UP001158986">
    <property type="component" value="Unassembled WGS sequence"/>
</dbReference>
<evidence type="ECO:0000313" key="2">
    <source>
        <dbReference type="Proteomes" id="UP001158986"/>
    </source>
</evidence>
<dbReference type="EMBL" id="CAKLCB010000162">
    <property type="protein sequence ID" value="CAH0516278.1"/>
    <property type="molecule type" value="Genomic_DNA"/>
</dbReference>
<proteinExistence type="predicted"/>
<accession>A0ABN8CYM6</accession>
<protein>
    <submittedName>
        <fullName evidence="1">Uncharacterized protein</fullName>
    </submittedName>
</protein>
<reference evidence="1 2" key="1">
    <citation type="submission" date="2021-11" db="EMBL/GenBank/DDBJ databases">
        <authorList>
            <person name="Islam A."/>
            <person name="Islam S."/>
            <person name="Flora M.S."/>
            <person name="Rahman M."/>
            <person name="Ziaur R.M."/>
            <person name="Epstein J.H."/>
            <person name="Hassan M."/>
            <person name="Klassen M."/>
            <person name="Woodard K."/>
            <person name="Webb A."/>
            <person name="Webby R.J."/>
            <person name="El Zowalaty M.E."/>
        </authorList>
    </citation>
    <scope>NUCLEOTIDE SEQUENCE [LARGE SCALE GENOMIC DNA]</scope>
    <source>
        <strain evidence="1">Pbs1</strain>
    </source>
</reference>